<organism evidence="2 3">
    <name type="scientific">Peptoniphilus koenoeneniae</name>
    <dbReference type="NCBI Taxonomy" id="507751"/>
    <lineage>
        <taxon>Bacteria</taxon>
        <taxon>Bacillati</taxon>
        <taxon>Bacillota</taxon>
        <taxon>Tissierellia</taxon>
        <taxon>Tissierellales</taxon>
        <taxon>Peptoniphilaceae</taxon>
        <taxon>Peptoniphilus</taxon>
    </lineage>
</organism>
<feature type="domain" description="Metallo-beta-lactamase" evidence="1">
    <location>
        <begin position="13"/>
        <end position="195"/>
    </location>
</feature>
<dbReference type="Proteomes" id="UP001236559">
    <property type="component" value="Unassembled WGS sequence"/>
</dbReference>
<evidence type="ECO:0000313" key="3">
    <source>
        <dbReference type="Proteomes" id="UP001236559"/>
    </source>
</evidence>
<dbReference type="SMART" id="SM00849">
    <property type="entry name" value="Lactamase_B"/>
    <property type="match status" value="1"/>
</dbReference>
<dbReference type="EMBL" id="JAUSTN010000002">
    <property type="protein sequence ID" value="MDQ0274510.1"/>
    <property type="molecule type" value="Genomic_DNA"/>
</dbReference>
<reference evidence="2 3" key="1">
    <citation type="submission" date="2023-07" db="EMBL/GenBank/DDBJ databases">
        <title>Genomic Encyclopedia of Type Strains, Phase IV (KMG-IV): sequencing the most valuable type-strain genomes for metagenomic binning, comparative biology and taxonomic classification.</title>
        <authorList>
            <person name="Goeker M."/>
        </authorList>
    </citation>
    <scope>NUCLEOTIDE SEQUENCE [LARGE SCALE GENOMIC DNA]</scope>
    <source>
        <strain evidence="2 3">DSM 22616</strain>
    </source>
</reference>
<dbReference type="Pfam" id="PF00753">
    <property type="entry name" value="Lactamase_B"/>
    <property type="match status" value="1"/>
</dbReference>
<name>A0ABU0ATE4_9FIRM</name>
<keyword evidence="2" id="KW-0269">Exonuclease</keyword>
<dbReference type="GO" id="GO:0004527">
    <property type="term" value="F:exonuclease activity"/>
    <property type="evidence" value="ECO:0007669"/>
    <property type="project" value="UniProtKB-KW"/>
</dbReference>
<evidence type="ECO:0000259" key="1">
    <source>
        <dbReference type="SMART" id="SM00849"/>
    </source>
</evidence>
<dbReference type="InterPro" id="IPR001279">
    <property type="entry name" value="Metallo-B-lactamas"/>
</dbReference>
<keyword evidence="3" id="KW-1185">Reference proteome</keyword>
<dbReference type="PANTHER" id="PTHR11203">
    <property type="entry name" value="CLEAVAGE AND POLYADENYLATION SPECIFICITY FACTOR FAMILY MEMBER"/>
    <property type="match status" value="1"/>
</dbReference>
<sequence length="343" mass="40116">MKFKIAGGVGEHGRNSFYFEGEKFSILFDAGIKNKTLLPDLSKKEIKKIKYVFLSHIHKDHSGALDLIFQNNRNCTLITSYETFKMLKKVYPTIYLEDIDEKVDGMKIQWGRSGHAKGAVYFNLEFENKKIFYSGDVNFQTKVYKYDLIEDQKADFAIIDAAYGFNENSFEKQKEKLIKKIKEYLKITDKIFFPVPEYGRGLEILKILEENFDYKIYGDKKIRKAFSCGFNNFWQNEKVKLDLFPIKNKMKGFIFLQDPQLENKESYKTAIKIIENGGRGISTGTLEKKSKAMKLLNKNKMSQVIVPTHLNFNQYREILENNNFKMAIPFHTISFNCPKKFEI</sequence>
<keyword evidence="2" id="KW-0378">Hydrolase</keyword>
<dbReference type="RefSeq" id="WP_023055582.1">
    <property type="nucleotide sequence ID" value="NZ_JAUSTN010000002.1"/>
</dbReference>
<keyword evidence="2" id="KW-0540">Nuclease</keyword>
<dbReference type="InterPro" id="IPR036866">
    <property type="entry name" value="RibonucZ/Hydroxyglut_hydro"/>
</dbReference>
<dbReference type="Gene3D" id="3.60.15.10">
    <property type="entry name" value="Ribonuclease Z/Hydroxyacylglutathione hydrolase-like"/>
    <property type="match status" value="1"/>
</dbReference>
<evidence type="ECO:0000313" key="2">
    <source>
        <dbReference type="EMBL" id="MDQ0274510.1"/>
    </source>
</evidence>
<accession>A0ABU0ATE4</accession>
<gene>
    <name evidence="2" type="ORF">J2S72_000518</name>
</gene>
<comment type="caution">
    <text evidence="2">The sequence shown here is derived from an EMBL/GenBank/DDBJ whole genome shotgun (WGS) entry which is preliminary data.</text>
</comment>
<protein>
    <submittedName>
        <fullName evidence="2">Cft2 family RNA processing exonuclease</fullName>
    </submittedName>
</protein>
<dbReference type="InterPro" id="IPR050698">
    <property type="entry name" value="MBL"/>
</dbReference>
<dbReference type="PANTHER" id="PTHR11203:SF37">
    <property type="entry name" value="INTEGRATOR COMPLEX SUBUNIT 11"/>
    <property type="match status" value="1"/>
</dbReference>
<dbReference type="SUPFAM" id="SSF56281">
    <property type="entry name" value="Metallo-hydrolase/oxidoreductase"/>
    <property type="match status" value="1"/>
</dbReference>
<proteinExistence type="predicted"/>